<dbReference type="AlphaFoldDB" id="A0A956RQV8"/>
<keyword evidence="1" id="KW-0812">Transmembrane</keyword>
<feature type="transmembrane region" description="Helical" evidence="1">
    <location>
        <begin position="521"/>
        <end position="541"/>
    </location>
</feature>
<feature type="domain" description="ABC-type uncharacterised transport system" evidence="2">
    <location>
        <begin position="209"/>
        <end position="380"/>
    </location>
</feature>
<dbReference type="EMBL" id="JAGQHR010000270">
    <property type="protein sequence ID" value="MCA9727964.1"/>
    <property type="molecule type" value="Genomic_DNA"/>
</dbReference>
<dbReference type="InterPro" id="IPR019196">
    <property type="entry name" value="ABC_transp_unknown"/>
</dbReference>
<feature type="transmembrane region" description="Helical" evidence="1">
    <location>
        <begin position="39"/>
        <end position="62"/>
    </location>
</feature>
<protein>
    <submittedName>
        <fullName evidence="3">GldG family protein</fullName>
    </submittedName>
</protein>
<evidence type="ECO:0000256" key="1">
    <source>
        <dbReference type="SAM" id="Phobius"/>
    </source>
</evidence>
<keyword evidence="1" id="KW-0472">Membrane</keyword>
<dbReference type="SUPFAM" id="SSF52317">
    <property type="entry name" value="Class I glutamine amidotransferase-like"/>
    <property type="match status" value="1"/>
</dbReference>
<reference evidence="3" key="2">
    <citation type="journal article" date="2021" name="Microbiome">
        <title>Successional dynamics and alternative stable states in a saline activated sludge microbial community over 9 years.</title>
        <authorList>
            <person name="Wang Y."/>
            <person name="Ye J."/>
            <person name="Ju F."/>
            <person name="Liu L."/>
            <person name="Boyd J.A."/>
            <person name="Deng Y."/>
            <person name="Parks D.H."/>
            <person name="Jiang X."/>
            <person name="Yin X."/>
            <person name="Woodcroft B.J."/>
            <person name="Tyson G.W."/>
            <person name="Hugenholtz P."/>
            <person name="Polz M.F."/>
            <person name="Zhang T."/>
        </authorList>
    </citation>
    <scope>NUCLEOTIDE SEQUENCE</scope>
    <source>
        <strain evidence="3">HKST-UBA01</strain>
    </source>
</reference>
<proteinExistence type="predicted"/>
<gene>
    <name evidence="3" type="ORF">KC729_09800</name>
</gene>
<evidence type="ECO:0000313" key="3">
    <source>
        <dbReference type="EMBL" id="MCA9727964.1"/>
    </source>
</evidence>
<dbReference type="Pfam" id="PF09822">
    <property type="entry name" value="ABC_transp_aux"/>
    <property type="match status" value="1"/>
</dbReference>
<evidence type="ECO:0000259" key="2">
    <source>
        <dbReference type="Pfam" id="PF09822"/>
    </source>
</evidence>
<name>A0A956RQV8_UNCEI</name>
<keyword evidence="1" id="KW-1133">Transmembrane helix</keyword>
<dbReference type="InterPro" id="IPR029062">
    <property type="entry name" value="Class_I_gatase-like"/>
</dbReference>
<sequence length="544" mass="58775">MQASTGRNFPLLFLALLLFLAGGLLTTLAGTQAYLARILLLAGAAVLALTLLRMGTMLRFVFLRFRSVAEPGPTLNWILTGAILLVAAGVLGQQVVRFDMTKRRSNELSATSREALATVSRDVELIGAFRDNAPLRDTVREMFAVYRAQSRKLQTRLFDPDREPDLARQYGIDRANVILVRTGDAREIVDEIEEPAVTQAILRVEDPRRPSVCFVLGHGEVAPDRQPLNRIRHIMKEGGLQIESVRLGEVVDVPESATVLVIAGPRTRLTPGEVQAVDRFLTRGGRLLLAVEPNLPTGLEPLLERWGIVVDGRRVRDDSPLTQSLGLGSETIAVAQVGEHPITRGLTSVVVLAGATGVRLADRAVAGTSGTDLLKSGPRAVFLEPADAAGQPAGSPPRVGAPDSTWLGAPGYTAPPARQENLVPATEPATCSLAAVLEWDVPSGGGKPTPEGVPEKPHARLVVLGDSDVLRDGTIDLYGNNAFVGRLFGWLSERDFLLRFPPPDRAGTPLKVELAGLRTTFLIVQIVLPLILYLSGFILWVRRR</sequence>
<comment type="caution">
    <text evidence="3">The sequence shown here is derived from an EMBL/GenBank/DDBJ whole genome shotgun (WGS) entry which is preliminary data.</text>
</comment>
<accession>A0A956RQV8</accession>
<dbReference type="Proteomes" id="UP000697710">
    <property type="component" value="Unassembled WGS sequence"/>
</dbReference>
<feature type="transmembrane region" description="Helical" evidence="1">
    <location>
        <begin position="74"/>
        <end position="96"/>
    </location>
</feature>
<reference evidence="3" key="1">
    <citation type="submission" date="2020-04" db="EMBL/GenBank/DDBJ databases">
        <authorList>
            <person name="Zhang T."/>
        </authorList>
    </citation>
    <scope>NUCLEOTIDE SEQUENCE</scope>
    <source>
        <strain evidence="3">HKST-UBA01</strain>
    </source>
</reference>
<organism evidence="3 4">
    <name type="scientific">Eiseniibacteriota bacterium</name>
    <dbReference type="NCBI Taxonomy" id="2212470"/>
    <lineage>
        <taxon>Bacteria</taxon>
        <taxon>Candidatus Eiseniibacteriota</taxon>
    </lineage>
</organism>
<evidence type="ECO:0000313" key="4">
    <source>
        <dbReference type="Proteomes" id="UP000697710"/>
    </source>
</evidence>